<accession>A0A9P6BDM0</accession>
<name>A0A9P6BDM0_9AGAM</name>
<feature type="compositionally biased region" description="Low complexity" evidence="5">
    <location>
        <begin position="584"/>
        <end position="601"/>
    </location>
</feature>
<dbReference type="Proteomes" id="UP000886523">
    <property type="component" value="Unassembled WGS sequence"/>
</dbReference>
<evidence type="ECO:0000256" key="4">
    <source>
        <dbReference type="PROSITE-ProRule" id="PRU10141"/>
    </source>
</evidence>
<feature type="region of interest" description="Disordered" evidence="5">
    <location>
        <begin position="1"/>
        <end position="43"/>
    </location>
</feature>
<evidence type="ECO:0000256" key="5">
    <source>
        <dbReference type="SAM" id="MobiDB-lite"/>
    </source>
</evidence>
<gene>
    <name evidence="8" type="ORF">BS47DRAFT_1323045</name>
</gene>
<dbReference type="SUPFAM" id="SSF56112">
    <property type="entry name" value="Protein kinase-like (PK-like)"/>
    <property type="match status" value="1"/>
</dbReference>
<dbReference type="InterPro" id="IPR008271">
    <property type="entry name" value="Ser/Thr_kinase_AS"/>
</dbReference>
<keyword evidence="2 4" id="KW-0547">Nucleotide-binding</keyword>
<comment type="caution">
    <text evidence="8">The sequence shown here is derived from an EMBL/GenBank/DDBJ whole genome shotgun (WGS) entry which is preliminary data.</text>
</comment>
<dbReference type="InterPro" id="IPR000253">
    <property type="entry name" value="FHA_dom"/>
</dbReference>
<evidence type="ECO:0000256" key="3">
    <source>
        <dbReference type="ARBA" id="ARBA00022840"/>
    </source>
</evidence>
<feature type="region of interest" description="Disordered" evidence="5">
    <location>
        <begin position="577"/>
        <end position="710"/>
    </location>
</feature>
<comment type="similarity">
    <text evidence="1">Belongs to the protein kinase superfamily. CAMK Ser/Thr protein kinase family. CHEK2 subfamily.</text>
</comment>
<dbReference type="PROSITE" id="PS50006">
    <property type="entry name" value="FHA_DOMAIN"/>
    <property type="match status" value="1"/>
</dbReference>
<dbReference type="GO" id="GO:0004672">
    <property type="term" value="F:protein kinase activity"/>
    <property type="evidence" value="ECO:0007669"/>
    <property type="project" value="InterPro"/>
</dbReference>
<feature type="domain" description="FHA" evidence="6">
    <location>
        <begin position="79"/>
        <end position="129"/>
    </location>
</feature>
<dbReference type="SMART" id="SM00220">
    <property type="entry name" value="S_TKc"/>
    <property type="match status" value="1"/>
</dbReference>
<evidence type="ECO:0000256" key="1">
    <source>
        <dbReference type="ARBA" id="ARBA00005575"/>
    </source>
</evidence>
<dbReference type="SMART" id="SM00240">
    <property type="entry name" value="FHA"/>
    <property type="match status" value="1"/>
</dbReference>
<dbReference type="CDD" id="cd05117">
    <property type="entry name" value="STKc_CAMK"/>
    <property type="match status" value="1"/>
</dbReference>
<dbReference type="Gene3D" id="1.10.510.10">
    <property type="entry name" value="Transferase(Phosphotransferase) domain 1"/>
    <property type="match status" value="1"/>
</dbReference>
<dbReference type="Gene3D" id="2.60.200.20">
    <property type="match status" value="1"/>
</dbReference>
<feature type="compositionally biased region" description="Basic residues" evidence="5">
    <location>
        <begin position="698"/>
        <end position="710"/>
    </location>
</feature>
<evidence type="ECO:0000313" key="8">
    <source>
        <dbReference type="EMBL" id="KAF9520966.1"/>
    </source>
</evidence>
<dbReference type="OrthoDB" id="10252171at2759"/>
<feature type="compositionally biased region" description="Polar residues" evidence="5">
    <location>
        <begin position="32"/>
        <end position="43"/>
    </location>
</feature>
<evidence type="ECO:0000256" key="2">
    <source>
        <dbReference type="ARBA" id="ARBA00022741"/>
    </source>
</evidence>
<dbReference type="AlphaFoldDB" id="A0A9P6BDM0"/>
<dbReference type="FunFam" id="3.30.200.20:FF:000042">
    <property type="entry name" value="Aurora kinase A"/>
    <property type="match status" value="1"/>
</dbReference>
<keyword evidence="9" id="KW-1185">Reference proteome</keyword>
<dbReference type="SUPFAM" id="SSF49879">
    <property type="entry name" value="SMAD/FHA domain"/>
    <property type="match status" value="1"/>
</dbReference>
<evidence type="ECO:0000313" key="9">
    <source>
        <dbReference type="Proteomes" id="UP000886523"/>
    </source>
</evidence>
<dbReference type="PROSITE" id="PS50011">
    <property type="entry name" value="PROTEIN_KINASE_DOM"/>
    <property type="match status" value="1"/>
</dbReference>
<dbReference type="InterPro" id="IPR011009">
    <property type="entry name" value="Kinase-like_dom_sf"/>
</dbReference>
<feature type="region of interest" description="Disordered" evidence="5">
    <location>
        <begin position="468"/>
        <end position="490"/>
    </location>
</feature>
<dbReference type="PANTHER" id="PTHR24347">
    <property type="entry name" value="SERINE/THREONINE-PROTEIN KINASE"/>
    <property type="match status" value="1"/>
</dbReference>
<dbReference type="GO" id="GO:0005524">
    <property type="term" value="F:ATP binding"/>
    <property type="evidence" value="ECO:0007669"/>
    <property type="project" value="UniProtKB-UniRule"/>
</dbReference>
<dbReference type="PROSITE" id="PS00107">
    <property type="entry name" value="PROTEIN_KINASE_ATP"/>
    <property type="match status" value="1"/>
</dbReference>
<dbReference type="EMBL" id="MU128909">
    <property type="protein sequence ID" value="KAF9520966.1"/>
    <property type="molecule type" value="Genomic_DNA"/>
</dbReference>
<dbReference type="CDD" id="cd00060">
    <property type="entry name" value="FHA"/>
    <property type="match status" value="1"/>
</dbReference>
<protein>
    <submittedName>
        <fullName evidence="8">Uncharacterized protein</fullName>
    </submittedName>
</protein>
<dbReference type="Pfam" id="PF00069">
    <property type="entry name" value="Pkinase"/>
    <property type="match status" value="1"/>
</dbReference>
<evidence type="ECO:0000259" key="6">
    <source>
        <dbReference type="PROSITE" id="PS50006"/>
    </source>
</evidence>
<evidence type="ECO:0000259" key="7">
    <source>
        <dbReference type="PROSITE" id="PS50011"/>
    </source>
</evidence>
<dbReference type="InterPro" id="IPR008984">
    <property type="entry name" value="SMAD_FHA_dom_sf"/>
</dbReference>
<dbReference type="PROSITE" id="PS00108">
    <property type="entry name" value="PROTEIN_KINASE_ST"/>
    <property type="match status" value="1"/>
</dbReference>
<dbReference type="Pfam" id="PF00498">
    <property type="entry name" value="FHA"/>
    <property type="match status" value="1"/>
</dbReference>
<feature type="domain" description="Protein kinase" evidence="7">
    <location>
        <begin position="178"/>
        <end position="439"/>
    </location>
</feature>
<keyword evidence="3 4" id="KW-0067">ATP-binding</keyword>
<proteinExistence type="inferred from homology"/>
<dbReference type="FunFam" id="1.10.510.10:FF:000571">
    <property type="entry name" value="Maternal embryonic leucine zipper kinase"/>
    <property type="match status" value="1"/>
</dbReference>
<dbReference type="InterPro" id="IPR000719">
    <property type="entry name" value="Prot_kinase_dom"/>
</dbReference>
<dbReference type="InterPro" id="IPR017441">
    <property type="entry name" value="Protein_kinase_ATP_BS"/>
</dbReference>
<organism evidence="8 9">
    <name type="scientific">Hydnum rufescens UP504</name>
    <dbReference type="NCBI Taxonomy" id="1448309"/>
    <lineage>
        <taxon>Eukaryota</taxon>
        <taxon>Fungi</taxon>
        <taxon>Dikarya</taxon>
        <taxon>Basidiomycota</taxon>
        <taxon>Agaricomycotina</taxon>
        <taxon>Agaricomycetes</taxon>
        <taxon>Cantharellales</taxon>
        <taxon>Hydnaceae</taxon>
        <taxon>Hydnum</taxon>
    </lineage>
</organism>
<feature type="binding site" evidence="4">
    <location>
        <position position="207"/>
    </location>
    <ligand>
        <name>ATP</name>
        <dbReference type="ChEBI" id="CHEBI:30616"/>
    </ligand>
</feature>
<reference evidence="8" key="1">
    <citation type="journal article" date="2020" name="Nat. Commun.">
        <title>Large-scale genome sequencing of mycorrhizal fungi provides insights into the early evolution of symbiotic traits.</title>
        <authorList>
            <person name="Miyauchi S."/>
            <person name="Kiss E."/>
            <person name="Kuo A."/>
            <person name="Drula E."/>
            <person name="Kohler A."/>
            <person name="Sanchez-Garcia M."/>
            <person name="Morin E."/>
            <person name="Andreopoulos B."/>
            <person name="Barry K.W."/>
            <person name="Bonito G."/>
            <person name="Buee M."/>
            <person name="Carver A."/>
            <person name="Chen C."/>
            <person name="Cichocki N."/>
            <person name="Clum A."/>
            <person name="Culley D."/>
            <person name="Crous P.W."/>
            <person name="Fauchery L."/>
            <person name="Girlanda M."/>
            <person name="Hayes R.D."/>
            <person name="Keri Z."/>
            <person name="LaButti K."/>
            <person name="Lipzen A."/>
            <person name="Lombard V."/>
            <person name="Magnuson J."/>
            <person name="Maillard F."/>
            <person name="Murat C."/>
            <person name="Nolan M."/>
            <person name="Ohm R.A."/>
            <person name="Pangilinan J."/>
            <person name="Pereira M.F."/>
            <person name="Perotto S."/>
            <person name="Peter M."/>
            <person name="Pfister S."/>
            <person name="Riley R."/>
            <person name="Sitrit Y."/>
            <person name="Stielow J.B."/>
            <person name="Szollosi G."/>
            <person name="Zifcakova L."/>
            <person name="Stursova M."/>
            <person name="Spatafora J.W."/>
            <person name="Tedersoo L."/>
            <person name="Vaario L.M."/>
            <person name="Yamada A."/>
            <person name="Yan M."/>
            <person name="Wang P."/>
            <person name="Xu J."/>
            <person name="Bruns T."/>
            <person name="Baldrian P."/>
            <person name="Vilgalys R."/>
            <person name="Dunand C."/>
            <person name="Henrissat B."/>
            <person name="Grigoriev I.V."/>
            <person name="Hibbett D."/>
            <person name="Nagy L.G."/>
            <person name="Martin F.M."/>
        </authorList>
    </citation>
    <scope>NUCLEOTIDE SEQUENCE</scope>
    <source>
        <strain evidence="8">UP504</strain>
    </source>
</reference>
<sequence>MFPPPQRPVHEDSFDFGNAPPMEPDDEEHCGDSSQLMSQTQPQDFRELQSEDFSHLWGRLVPASPGLRRLDFSRTKPQYTIGRAPTADFSVVAPRISGIHCTVNYNGEDGKIIITDHSTNGTFVNNKVIGKKMNCMVKNGDEVSLGIPNDLGDEDYRYIFRTSDAPDPHIGGGIHQEYQLDEGLGKGAFATVRKAMNRETTEIVAVKVFAKSRFLNKEASMAMFARERAIISSLNHPGIVNYRNFFEDELSLFLVMEYVPGGDLLDYIHEKKFLYENEVRHITRHLCKAISYSHSMGVTHRDLKPDNILLTNTDPKFPKIADFGLAKAVDSQTFLKTMCGTPAYLAPEVITSTTGYDQTVDSWSLGVIVFCMLTGSSPFLENEEMDLAERIKTRFVNWDILQQCPTLITEQCQAWMRGMIHPDARYRMTVNHALAHPWLHDAGPEAQYDYYSSFSTLPNSAPDTGKPYDLTASSSFVSSERPRTPSPNPKVIDDCSQDLHNLRLNTSGLGNINGQLSVDSATMDIQRLASDFPSVPDIGMGYPESTSSLSAVDLKDIPALQSAWIQKVPAVGGNETLMPIANERSPSPRSAASSSPLSSVPSEDEAHRVRLAMARKNPRKKAKVTVPPRRASTRIQNRLSAMAPITPPPARKRRRLSNDSAGAGPSSAWEGPRRHSSGDAGPAATDVTATPQPLTPRRPVRSTRKTKRFQ</sequence>